<comment type="caution">
    <text evidence="2">The sequence shown here is derived from an EMBL/GenBank/DDBJ whole genome shotgun (WGS) entry which is preliminary data.</text>
</comment>
<reference evidence="3" key="2">
    <citation type="journal article" date="2021" name="Sci. Data">
        <title>Chromosome-scale genome sequencing, assembly and annotation of six genomes from subfamily Leishmaniinae.</title>
        <authorList>
            <person name="Almutairi H."/>
            <person name="Urbaniak M.D."/>
            <person name="Bates M.D."/>
            <person name="Jariyapan N."/>
            <person name="Kwakye-Nuako G."/>
            <person name="Thomaz Soccol V."/>
            <person name="Al-Salem W.S."/>
            <person name="Dillon R.J."/>
            <person name="Bates P.A."/>
            <person name="Gatherer D."/>
        </authorList>
    </citation>
    <scope>NUCLEOTIDE SEQUENCE [LARGE SCALE GENOMIC DNA]</scope>
</reference>
<protein>
    <submittedName>
        <fullName evidence="2">Uncharacterized protein</fullName>
    </submittedName>
</protein>
<gene>
    <name evidence="2" type="ORF">LSCM4_05459</name>
</gene>
<evidence type="ECO:0000313" key="3">
    <source>
        <dbReference type="Proteomes" id="UP000674143"/>
    </source>
</evidence>
<sequence>MRKLRGFEPHLQQSFCARAVSSTIGAAEGDVHAASSPAQGDGTLGPKKRGQQNCAKGAEFWQKEKVTPTWTRTRVIGFRVRGDNRYTIGARKRKPRWRMITIIGKRISTIRRLCILDGTLLSGAPSGDIHNLEIQQRRLALSLRKADVNLREI</sequence>
<keyword evidence="3" id="KW-1185">Reference proteome</keyword>
<name>A0A836HJP1_9TRYP</name>
<dbReference type="GeneID" id="92361333"/>
<proteinExistence type="predicted"/>
<evidence type="ECO:0000256" key="1">
    <source>
        <dbReference type="SAM" id="MobiDB-lite"/>
    </source>
</evidence>
<feature type="region of interest" description="Disordered" evidence="1">
    <location>
        <begin position="30"/>
        <end position="51"/>
    </location>
</feature>
<evidence type="ECO:0000313" key="2">
    <source>
        <dbReference type="EMBL" id="KAG5478060.1"/>
    </source>
</evidence>
<reference evidence="3" key="1">
    <citation type="journal article" date="2021" name="Microbiol. Resour. Announc.">
        <title>LGAAP: Leishmaniinae Genome Assembly and Annotation Pipeline.</title>
        <authorList>
            <person name="Almutairi H."/>
            <person name="Urbaniak M.D."/>
            <person name="Bates M.D."/>
            <person name="Jariyapan N."/>
            <person name="Kwakye-Nuako G."/>
            <person name="Thomaz-Soccol V."/>
            <person name="Al-Salem W.S."/>
            <person name="Dillon R.J."/>
            <person name="Bates P.A."/>
            <person name="Gatherer D."/>
        </authorList>
    </citation>
    <scope>NUCLEOTIDE SEQUENCE [LARGE SCALE GENOMIC DNA]</scope>
</reference>
<accession>A0A836HJP1</accession>
<dbReference type="KEGG" id="loi:92361333"/>
<organism evidence="2 3">
    <name type="scientific">Leishmania orientalis</name>
    <dbReference type="NCBI Taxonomy" id="2249476"/>
    <lineage>
        <taxon>Eukaryota</taxon>
        <taxon>Discoba</taxon>
        <taxon>Euglenozoa</taxon>
        <taxon>Kinetoplastea</taxon>
        <taxon>Metakinetoplastina</taxon>
        <taxon>Trypanosomatida</taxon>
        <taxon>Trypanosomatidae</taxon>
        <taxon>Leishmaniinae</taxon>
        <taxon>Leishmania</taxon>
    </lineage>
</organism>
<dbReference type="RefSeq" id="XP_067062967.1">
    <property type="nucleotide sequence ID" value="XM_067207399.1"/>
</dbReference>
<dbReference type="AlphaFoldDB" id="A0A836HJP1"/>
<dbReference type="Proteomes" id="UP000674143">
    <property type="component" value="Unassembled WGS sequence"/>
</dbReference>
<dbReference type="EMBL" id="JAFHLR010000024">
    <property type="protein sequence ID" value="KAG5478060.1"/>
    <property type="molecule type" value="Genomic_DNA"/>
</dbReference>